<keyword evidence="1" id="KW-0472">Membrane</keyword>
<proteinExistence type="predicted"/>
<comment type="caution">
    <text evidence="2">The sequence shown here is derived from an EMBL/GenBank/DDBJ whole genome shotgun (WGS) entry which is preliminary data.</text>
</comment>
<feature type="transmembrane region" description="Helical" evidence="1">
    <location>
        <begin position="357"/>
        <end position="378"/>
    </location>
</feature>
<reference evidence="2 3" key="1">
    <citation type="journal article" date="2023" name="G3 (Bethesda)">
        <title>A chromosome-length genome assembly and annotation of blackberry (Rubus argutus, cv. 'Hillquist').</title>
        <authorList>
            <person name="Bruna T."/>
            <person name="Aryal R."/>
            <person name="Dudchenko O."/>
            <person name="Sargent D.J."/>
            <person name="Mead D."/>
            <person name="Buti M."/>
            <person name="Cavallini A."/>
            <person name="Hytonen T."/>
            <person name="Andres J."/>
            <person name="Pham M."/>
            <person name="Weisz D."/>
            <person name="Mascagni F."/>
            <person name="Usai G."/>
            <person name="Natali L."/>
            <person name="Bassil N."/>
            <person name="Fernandez G.E."/>
            <person name="Lomsadze A."/>
            <person name="Armour M."/>
            <person name="Olukolu B."/>
            <person name="Poorten T."/>
            <person name="Britton C."/>
            <person name="Davik J."/>
            <person name="Ashrafi H."/>
            <person name="Aiden E.L."/>
            <person name="Borodovsky M."/>
            <person name="Worthington M."/>
        </authorList>
    </citation>
    <scope>NUCLEOTIDE SEQUENCE [LARGE SCALE GENOMIC DNA]</scope>
    <source>
        <strain evidence="2">PI 553951</strain>
    </source>
</reference>
<evidence type="ECO:0000313" key="3">
    <source>
        <dbReference type="Proteomes" id="UP001457282"/>
    </source>
</evidence>
<dbReference type="Proteomes" id="UP001457282">
    <property type="component" value="Unassembled WGS sequence"/>
</dbReference>
<keyword evidence="1" id="KW-0812">Transmembrane</keyword>
<dbReference type="AlphaFoldDB" id="A0AAW1YBI5"/>
<evidence type="ECO:0000313" key="2">
    <source>
        <dbReference type="EMBL" id="KAK9945390.1"/>
    </source>
</evidence>
<gene>
    <name evidence="2" type="ORF">M0R45_010910</name>
</gene>
<evidence type="ECO:0000256" key="1">
    <source>
        <dbReference type="SAM" id="Phobius"/>
    </source>
</evidence>
<dbReference type="EMBL" id="JBEDUW010000002">
    <property type="protein sequence ID" value="KAK9945390.1"/>
    <property type="molecule type" value="Genomic_DNA"/>
</dbReference>
<accession>A0AAW1YBI5</accession>
<keyword evidence="1" id="KW-1133">Transmembrane helix</keyword>
<name>A0AAW1YBI5_RUBAR</name>
<organism evidence="2 3">
    <name type="scientific">Rubus argutus</name>
    <name type="common">Southern blackberry</name>
    <dbReference type="NCBI Taxonomy" id="59490"/>
    <lineage>
        <taxon>Eukaryota</taxon>
        <taxon>Viridiplantae</taxon>
        <taxon>Streptophyta</taxon>
        <taxon>Embryophyta</taxon>
        <taxon>Tracheophyta</taxon>
        <taxon>Spermatophyta</taxon>
        <taxon>Magnoliopsida</taxon>
        <taxon>eudicotyledons</taxon>
        <taxon>Gunneridae</taxon>
        <taxon>Pentapetalae</taxon>
        <taxon>rosids</taxon>
        <taxon>fabids</taxon>
        <taxon>Rosales</taxon>
        <taxon>Rosaceae</taxon>
        <taxon>Rosoideae</taxon>
        <taxon>Rosoideae incertae sedis</taxon>
        <taxon>Rubus</taxon>
    </lineage>
</organism>
<sequence length="1058" mass="117891">MISELTVLDLMVKNGSISASRKDAPMFFPGDKKKPFLSAEAVYGQMLGPDELCQIGRAKDLLMLADFQRIVDNSGGPLIDGALARFYFNLSLEKPTTDTGNIPVEDEQSAIVNHFRTSVVSVNHFSQATYLDFGLKPIWLSMKFVESPVSLEVSISESYEHGRKHEVAEFDKFMVCSFTVIELIRTLRVAHLAHLQATLCDEKVTVKNVLSSSKGGFDYDMHLENLIESLTSNSQKLFVYMHDKRIESKCSVLYHWLPSLNWDKKCISDAFLSLEIFVSSVTSKSLLSESCRGGGMSMGNAMKETLIEKTALQIVIATNCANSKQLSYPMHLVEALATETVGRTISTDIDLPIFKAIIVHALQLGLSLWVVVLPFIAVRKKLLVTGINSNGLITVSIEDFSSKKFLCCLLTTAESRTFSGQFRSLEKSKLDGRLNLRVQCISRMELWHMDISCVIDTSGKQLENSHLYEQLKKHYGVFCFVILAEGYLMKFLLYFEDHMFQNWSNRSSKIGACTIIELPQCMNKMQIFPLDNTSWKLVVIKHVQAVLQVNIFYDYVQWVVPLVIIDFGSRFFPFLCECIDDSSTDIENPTVIIRVATDDNLLYWKMTIGSLGQLNLHSQLEFKDEEAARNALEGLTGLLRHDTQIYVGYLLDIPEITVACKNSKFRLVVYIQVSTSILDEDLENVRNTLVSANSTTALRHATSWDAMLILHGPCYKMSLLSLFEIAPQQFYEATLAKKVILDKLLCSMWNLHLFAWQKWNSGVSSGLLSTLGQMQVVELISGTGFSDKVGVTIILDMALVACPVRATTINTRFHNLANFAHSPTLELRLHGCSDNFGGLHADNNLAMLPECLTFYIGAFCFNATVIMRVGQLTLKAPTHTLCDLALLFGEGPAQYLIQSFVLDTTAHMLLVVNPGEVVVKKGILTLSSCKLLICALVMKEKIVVADAKSNEMRVNSVKVIVDALITINMLTTGSCGYWDAKVAFGFHDGMSSEVVKSPENLINADPSNVAVHTEAPWLQLEKIWSNFPLSAIVRHEDMPFFKGGGMIGSLGYGVALLN</sequence>
<protein>
    <submittedName>
        <fullName evidence="2">Uncharacterized protein</fullName>
    </submittedName>
</protein>
<feature type="transmembrane region" description="Helical" evidence="1">
    <location>
        <begin position="475"/>
        <end position="495"/>
    </location>
</feature>
<keyword evidence="3" id="KW-1185">Reference proteome</keyword>